<dbReference type="EMBL" id="JAZHPZ010000002">
    <property type="protein sequence ID" value="MEF2965060.1"/>
    <property type="molecule type" value="Genomic_DNA"/>
</dbReference>
<protein>
    <submittedName>
        <fullName evidence="1">Uncharacterized protein</fullName>
    </submittedName>
</protein>
<evidence type="ECO:0000313" key="1">
    <source>
        <dbReference type="EMBL" id="MEF2965060.1"/>
    </source>
</evidence>
<sequence length="145" mass="16760">MDKQWVVFSHEEGLIGIFDNYDEALKEYKDSKDAYENYVYENGEHDPNEDIILAAINKRFYSYDTKNPTEDSATTTYWDFKEDCFSLNPIPLPTIKPGDKVYSVGWYCSICNVNVSPQHVTYQEEHDVRAGGCGGHVEWMEVSHD</sequence>
<reference evidence="1 2" key="1">
    <citation type="submission" date="2024-02" db="EMBL/GenBank/DDBJ databases">
        <title>A nitrogen-fixing paenibacillus bacterium.</title>
        <authorList>
            <person name="Zhang W.L."/>
            <person name="Chen S.F."/>
        </authorList>
    </citation>
    <scope>NUCLEOTIDE SEQUENCE [LARGE SCALE GENOMIC DNA]</scope>
    <source>
        <strain evidence="1 2">M1</strain>
    </source>
</reference>
<accession>A0ABU7VMR4</accession>
<comment type="caution">
    <text evidence="1">The sequence shown here is derived from an EMBL/GenBank/DDBJ whole genome shotgun (WGS) entry which is preliminary data.</text>
</comment>
<evidence type="ECO:0000313" key="2">
    <source>
        <dbReference type="Proteomes" id="UP001306950"/>
    </source>
</evidence>
<organism evidence="1 2">
    <name type="scientific">Paenibacillus haidiansis</name>
    <dbReference type="NCBI Taxonomy" id="1574488"/>
    <lineage>
        <taxon>Bacteria</taxon>
        <taxon>Bacillati</taxon>
        <taxon>Bacillota</taxon>
        <taxon>Bacilli</taxon>
        <taxon>Bacillales</taxon>
        <taxon>Paenibacillaceae</taxon>
        <taxon>Paenibacillus</taxon>
    </lineage>
</organism>
<gene>
    <name evidence="1" type="ORF">V3851_04385</name>
</gene>
<dbReference type="Proteomes" id="UP001306950">
    <property type="component" value="Unassembled WGS sequence"/>
</dbReference>
<name>A0ABU7VMR4_9BACL</name>
<keyword evidence="2" id="KW-1185">Reference proteome</keyword>
<proteinExistence type="predicted"/>
<dbReference type="RefSeq" id="WP_331845302.1">
    <property type="nucleotide sequence ID" value="NZ_JAZHPZ010000002.1"/>
</dbReference>